<gene>
    <name evidence="1" type="ORF">BDV95DRAFT_599092</name>
</gene>
<sequence length="340" mass="37795">MGISDKPLLVTSTINKSQPLFSKHSTFCFSNNQKVAVRSYQGFSQMQLYVIHPSLRIIRGLFGHSRNQISTPALNKIMENAHTPWIRMSEAQDILAMTAHVARSCIRFHVFGLPSPHEAELQDISVYQHQLANHIITFYTNQLMRNLFRFGSGTASINIAVDDTPYQDIDTAWVTHCFSLPDLNQVTLVPMSNILLSLAQIAQSSQAFVIVFKPENPIRQLLGDFLIGSKHPPLVIICAPCEVDNMPANPAKHDGDRNSDRVVHLLEQYDRYPFTLRDSPDYAGKMAPCCPWSQTFRSAIVARMFFGPSGDIGGSVAAGSILRAAYQTTQSMSLSRANAA</sequence>
<evidence type="ECO:0000313" key="2">
    <source>
        <dbReference type="Proteomes" id="UP000481861"/>
    </source>
</evidence>
<keyword evidence="2" id="KW-1185">Reference proteome</keyword>
<organism evidence="1 2">
    <name type="scientific">Massariosphaeria phaeospora</name>
    <dbReference type="NCBI Taxonomy" id="100035"/>
    <lineage>
        <taxon>Eukaryota</taxon>
        <taxon>Fungi</taxon>
        <taxon>Dikarya</taxon>
        <taxon>Ascomycota</taxon>
        <taxon>Pezizomycotina</taxon>
        <taxon>Dothideomycetes</taxon>
        <taxon>Pleosporomycetidae</taxon>
        <taxon>Pleosporales</taxon>
        <taxon>Pleosporales incertae sedis</taxon>
        <taxon>Massariosphaeria</taxon>
    </lineage>
</organism>
<dbReference type="EMBL" id="JAADJZ010000029">
    <property type="protein sequence ID" value="KAF2866057.1"/>
    <property type="molecule type" value="Genomic_DNA"/>
</dbReference>
<protein>
    <submittedName>
        <fullName evidence="1">Uncharacterized protein</fullName>
    </submittedName>
</protein>
<reference evidence="1 2" key="1">
    <citation type="submission" date="2020-01" db="EMBL/GenBank/DDBJ databases">
        <authorList>
            <consortium name="DOE Joint Genome Institute"/>
            <person name="Haridas S."/>
            <person name="Albert R."/>
            <person name="Binder M."/>
            <person name="Bloem J."/>
            <person name="Labutti K."/>
            <person name="Salamov A."/>
            <person name="Andreopoulos B."/>
            <person name="Baker S.E."/>
            <person name="Barry K."/>
            <person name="Bills G."/>
            <person name="Bluhm B.H."/>
            <person name="Cannon C."/>
            <person name="Castanera R."/>
            <person name="Culley D.E."/>
            <person name="Daum C."/>
            <person name="Ezra D."/>
            <person name="Gonzalez J.B."/>
            <person name="Henrissat B."/>
            <person name="Kuo A."/>
            <person name="Liang C."/>
            <person name="Lipzen A."/>
            <person name="Lutzoni F."/>
            <person name="Magnuson J."/>
            <person name="Mondo S."/>
            <person name="Nolan M."/>
            <person name="Ohm R."/>
            <person name="Pangilinan J."/>
            <person name="Park H.-J.H."/>
            <person name="Ramirez L."/>
            <person name="Alfaro M."/>
            <person name="Sun H."/>
            <person name="Tritt A."/>
            <person name="Yoshinaga Y."/>
            <person name="Zwiers L.-H.L."/>
            <person name="Turgeon B.G."/>
            <person name="Goodwin S.B."/>
            <person name="Spatafora J.W."/>
            <person name="Crous P.W."/>
            <person name="Grigoriev I.V."/>
        </authorList>
    </citation>
    <scope>NUCLEOTIDE SEQUENCE [LARGE SCALE GENOMIC DNA]</scope>
    <source>
        <strain evidence="1 2">CBS 611.86</strain>
    </source>
</reference>
<dbReference type="Proteomes" id="UP000481861">
    <property type="component" value="Unassembled WGS sequence"/>
</dbReference>
<comment type="caution">
    <text evidence="1">The sequence shown here is derived from an EMBL/GenBank/DDBJ whole genome shotgun (WGS) entry which is preliminary data.</text>
</comment>
<evidence type="ECO:0000313" key="1">
    <source>
        <dbReference type="EMBL" id="KAF2866057.1"/>
    </source>
</evidence>
<dbReference type="AlphaFoldDB" id="A0A7C8HZB9"/>
<name>A0A7C8HZB9_9PLEO</name>
<dbReference type="OrthoDB" id="3808571at2759"/>
<accession>A0A7C8HZB9</accession>
<proteinExistence type="predicted"/>